<dbReference type="RefSeq" id="WP_089795145.1">
    <property type="nucleotide sequence ID" value="NZ_FOIU01000003.1"/>
</dbReference>
<dbReference type="EMBL" id="FOIU01000003">
    <property type="protein sequence ID" value="SEW47884.1"/>
    <property type="molecule type" value="Genomic_DNA"/>
</dbReference>
<dbReference type="Pfam" id="PF15595">
    <property type="entry name" value="Imm51"/>
    <property type="match status" value="1"/>
</dbReference>
<dbReference type="AlphaFoldDB" id="A0A1I0S0Q0"/>
<evidence type="ECO:0000313" key="1">
    <source>
        <dbReference type="EMBL" id="SEW47884.1"/>
    </source>
</evidence>
<dbReference type="OrthoDB" id="8657476at2"/>
<sequence>MEAYNFETTIKPFFWVASEKTFSVCLNAGSYKPEIFEWRKNEGFEGNGYDWTSLAKVFLNEKKSGLSGDIKFDPEADMFCAYSSNPESLKEFVLDFKKACEDEMLIQDLFSKAELD</sequence>
<keyword evidence="2" id="KW-1185">Reference proteome</keyword>
<dbReference type="InterPro" id="IPR028956">
    <property type="entry name" value="Imm51"/>
</dbReference>
<dbReference type="Proteomes" id="UP000199469">
    <property type="component" value="Unassembled WGS sequence"/>
</dbReference>
<accession>A0A1I0S0Q0</accession>
<reference evidence="2" key="1">
    <citation type="submission" date="2016-10" db="EMBL/GenBank/DDBJ databases">
        <authorList>
            <person name="Varghese N."/>
            <person name="Submissions S."/>
        </authorList>
    </citation>
    <scope>NUCLEOTIDE SEQUENCE [LARGE SCALE GENOMIC DNA]</scope>
    <source>
        <strain evidence="2">DSM 17724</strain>
    </source>
</reference>
<evidence type="ECO:0000313" key="2">
    <source>
        <dbReference type="Proteomes" id="UP000199469"/>
    </source>
</evidence>
<protein>
    <submittedName>
        <fullName evidence="1">Immunity protein 51</fullName>
    </submittedName>
</protein>
<proteinExistence type="predicted"/>
<name>A0A1I0S0Q0_9FLAO</name>
<organism evidence="1 2">
    <name type="scientific">Chryseobacterium wanjuense</name>
    <dbReference type="NCBI Taxonomy" id="356305"/>
    <lineage>
        <taxon>Bacteria</taxon>
        <taxon>Pseudomonadati</taxon>
        <taxon>Bacteroidota</taxon>
        <taxon>Flavobacteriia</taxon>
        <taxon>Flavobacteriales</taxon>
        <taxon>Weeksellaceae</taxon>
        <taxon>Chryseobacterium group</taxon>
        <taxon>Chryseobacterium</taxon>
    </lineage>
</organism>
<gene>
    <name evidence="1" type="ORF">SAMN05421841_3652</name>
</gene>
<dbReference type="STRING" id="356305.SAMN05421841_3652"/>